<dbReference type="EMBL" id="JAGSOG010000040">
    <property type="protein sequence ID" value="MBR7833805.1"/>
    <property type="molecule type" value="Genomic_DNA"/>
</dbReference>
<reference evidence="2" key="1">
    <citation type="submission" date="2021-04" db="EMBL/GenBank/DDBJ databases">
        <title>Genome based classification of Actinospica acidithermotolerans sp. nov., an actinobacterium isolated from an Indonesian hot spring.</title>
        <authorList>
            <person name="Kusuma A.B."/>
            <person name="Putra K.E."/>
            <person name="Nafisah S."/>
            <person name="Loh J."/>
            <person name="Nouioui I."/>
            <person name="Goodfellow M."/>
        </authorList>
    </citation>
    <scope>NUCLEOTIDE SEQUENCE</scope>
    <source>
        <strain evidence="2">CSCA 57</strain>
    </source>
</reference>
<proteinExistence type="predicted"/>
<accession>A0A941IM64</accession>
<evidence type="ECO:0000313" key="3">
    <source>
        <dbReference type="Proteomes" id="UP000675781"/>
    </source>
</evidence>
<sequence length="550" mass="60163">MAAADALTAHGEFGAAADLLHEAIRREGELPALLWPLALATFRLQDYDLALHLLGEAARREPSATVAAAEQIRILSRAGHVREAVAVIDALPPQVVREPLVRQEVLSFYDEYHCSFHAAEIRLGPDIEPHFRRILAPLTWLARQAAAWEDRVVLGPVRRTPRQFEHLRQATGLAGSPLTRLQVMMDNALLETRFVTEALSVVIKYQYWVFLGFLTLPLAVWLSIAANKITRGYHPAATGWPALGSATVAMAFAAVVFALVRSRRFWRITSVRTGAWYSALGVAATAGAVEAYLRHIGPNSGWQFWVCYGLILAPAVTLVQLALHSYISWASYARWRGQMESAAHFEILNDLLWLLYRVRSPGLRTVAMEVNDAKTAENAALKLGVFLMPRKRMAGLAEKGWIGERLAGWARALRQLERGLVAASPEATAEVDRALCHAIGCLARGDLGSLEWLAPPDSAPSPAQRRRRVLTIVRDVLVAVLPIGATLTAHAFGHLSAGAFNWVLIGTGAWAVLNLMIVLDPDLNKKLTLVGQVADVVRSARSSTQDSSGG</sequence>
<protein>
    <recommendedName>
        <fullName evidence="4">Tetratricopeptide repeat protein</fullName>
    </recommendedName>
</protein>
<dbReference type="RefSeq" id="WP_212528326.1">
    <property type="nucleotide sequence ID" value="NZ_JAGSOG010000040.1"/>
</dbReference>
<keyword evidence="1" id="KW-0812">Transmembrane</keyword>
<name>A0A941IM64_9ACTN</name>
<feature type="transmembrane region" description="Helical" evidence="1">
    <location>
        <begin position="472"/>
        <end position="493"/>
    </location>
</feature>
<dbReference type="AlphaFoldDB" id="A0A941IM64"/>
<keyword evidence="3" id="KW-1185">Reference proteome</keyword>
<feature type="transmembrane region" description="Helical" evidence="1">
    <location>
        <begin position="499"/>
        <end position="519"/>
    </location>
</feature>
<evidence type="ECO:0000256" key="1">
    <source>
        <dbReference type="SAM" id="Phobius"/>
    </source>
</evidence>
<feature type="transmembrane region" description="Helical" evidence="1">
    <location>
        <begin position="305"/>
        <end position="329"/>
    </location>
</feature>
<feature type="transmembrane region" description="Helical" evidence="1">
    <location>
        <begin position="238"/>
        <end position="262"/>
    </location>
</feature>
<keyword evidence="1" id="KW-0472">Membrane</keyword>
<dbReference type="Proteomes" id="UP000675781">
    <property type="component" value="Unassembled WGS sequence"/>
</dbReference>
<organism evidence="2 3">
    <name type="scientific">Actinospica durhamensis</name>
    <dbReference type="NCBI Taxonomy" id="1508375"/>
    <lineage>
        <taxon>Bacteria</taxon>
        <taxon>Bacillati</taxon>
        <taxon>Actinomycetota</taxon>
        <taxon>Actinomycetes</taxon>
        <taxon>Catenulisporales</taxon>
        <taxon>Actinospicaceae</taxon>
        <taxon>Actinospica</taxon>
    </lineage>
</organism>
<dbReference type="InterPro" id="IPR011990">
    <property type="entry name" value="TPR-like_helical_dom_sf"/>
</dbReference>
<feature type="transmembrane region" description="Helical" evidence="1">
    <location>
        <begin position="274"/>
        <end position="293"/>
    </location>
</feature>
<feature type="transmembrane region" description="Helical" evidence="1">
    <location>
        <begin position="207"/>
        <end position="226"/>
    </location>
</feature>
<evidence type="ECO:0008006" key="4">
    <source>
        <dbReference type="Google" id="ProtNLM"/>
    </source>
</evidence>
<evidence type="ECO:0000313" key="2">
    <source>
        <dbReference type="EMBL" id="MBR7833805.1"/>
    </source>
</evidence>
<dbReference type="SUPFAM" id="SSF48452">
    <property type="entry name" value="TPR-like"/>
    <property type="match status" value="1"/>
</dbReference>
<dbReference type="Gene3D" id="1.25.40.10">
    <property type="entry name" value="Tetratricopeptide repeat domain"/>
    <property type="match status" value="1"/>
</dbReference>
<comment type="caution">
    <text evidence="2">The sequence shown here is derived from an EMBL/GenBank/DDBJ whole genome shotgun (WGS) entry which is preliminary data.</text>
</comment>
<gene>
    <name evidence="2" type="ORF">KDL01_11045</name>
</gene>
<keyword evidence="1" id="KW-1133">Transmembrane helix</keyword>